<organism evidence="1 2">
    <name type="scientific">Trichonephila clavipes</name>
    <name type="common">Golden silk orbweaver</name>
    <name type="synonym">Nephila clavipes</name>
    <dbReference type="NCBI Taxonomy" id="2585209"/>
    <lineage>
        <taxon>Eukaryota</taxon>
        <taxon>Metazoa</taxon>
        <taxon>Ecdysozoa</taxon>
        <taxon>Arthropoda</taxon>
        <taxon>Chelicerata</taxon>
        <taxon>Arachnida</taxon>
        <taxon>Araneae</taxon>
        <taxon>Araneomorphae</taxon>
        <taxon>Entelegynae</taxon>
        <taxon>Araneoidea</taxon>
        <taxon>Nephilidae</taxon>
        <taxon>Trichonephila</taxon>
    </lineage>
</organism>
<keyword evidence="2" id="KW-1185">Reference proteome</keyword>
<proteinExistence type="predicted"/>
<dbReference type="AlphaFoldDB" id="A0A8X6VRU4"/>
<reference evidence="1" key="1">
    <citation type="submission" date="2020-08" db="EMBL/GenBank/DDBJ databases">
        <title>Multicomponent nature underlies the extraordinary mechanical properties of spider dragline silk.</title>
        <authorList>
            <person name="Kono N."/>
            <person name="Nakamura H."/>
            <person name="Mori M."/>
            <person name="Yoshida Y."/>
            <person name="Ohtoshi R."/>
            <person name="Malay A.D."/>
            <person name="Moran D.A.P."/>
            <person name="Tomita M."/>
            <person name="Numata K."/>
            <person name="Arakawa K."/>
        </authorList>
    </citation>
    <scope>NUCLEOTIDE SEQUENCE</scope>
</reference>
<sequence>MTNPLSVQLKLRKLLICRSQWVAILMHELDNKTPIKTVTFSNALHFLETEKTYLMRQDRVRYNFGFVESVQAFLMLRMHLAQACPSSKIEIIQVDRHVSSRSIAQELKIDHKTVLNHLRKVGFKKKLDDWVPH</sequence>
<comment type="caution">
    <text evidence="1">The sequence shown here is derived from an EMBL/GenBank/DDBJ whole genome shotgun (WGS) entry which is preliminary data.</text>
</comment>
<evidence type="ECO:0000313" key="1">
    <source>
        <dbReference type="EMBL" id="GFY18575.1"/>
    </source>
</evidence>
<dbReference type="Proteomes" id="UP000887159">
    <property type="component" value="Unassembled WGS sequence"/>
</dbReference>
<gene>
    <name evidence="1" type="ORF">TNCV_2398001</name>
</gene>
<evidence type="ECO:0000313" key="2">
    <source>
        <dbReference type="Proteomes" id="UP000887159"/>
    </source>
</evidence>
<dbReference type="EMBL" id="BMAU01021349">
    <property type="protein sequence ID" value="GFY18575.1"/>
    <property type="molecule type" value="Genomic_DNA"/>
</dbReference>
<accession>A0A8X6VRU4</accession>
<protein>
    <submittedName>
        <fullName evidence="1">Uncharacterized protein</fullName>
    </submittedName>
</protein>
<name>A0A8X6VRU4_TRICX</name>